<name>C6C3Z2_MUSP7</name>
<dbReference type="InterPro" id="IPR029058">
    <property type="entry name" value="AB_hydrolase_fold"/>
</dbReference>
<sequence>MVSSLSLLGYFSENININVPISSVTNKVLFMVNRIASWMAGLMFLLVFSSFSVSAHAEGLIPQEGDWIAPEFTFHTGETLKAFRMHYYTLGDSKKPAVLLLHGTNQPVKALLDNGFAGELFGPGQPLDINKYFIVIPESIGSGKTAKPSDGLRMTFPQYNYADMVLAQYRLLTEGLGITHLRLVMGYSMGGMQTWLWGEKYPQMMDALVPMASLPTELSGRNWMLRRMLIESIKRDPAWNNGDYTAQPPALQTANIMFSIATTGGTLAYQSKAPTRALADKRVEERLAAPVTADANDFIYIWSSSADYNAAPELNRIQAPMLVINSADDERNPIETGILDNELKKIKHAELFLIPASKETSGHGTMMSAKFYKARLGEFMEKTQKHHK</sequence>
<dbReference type="HOGENOM" id="CLU_065993_0_0_6"/>
<accession>C6C3Z2</accession>
<dbReference type="PIRSF" id="PIRSF000443">
    <property type="entry name" value="Homoser_Ac_trans"/>
    <property type="match status" value="1"/>
</dbReference>
<dbReference type="STRING" id="579405.Dd703_3561"/>
<dbReference type="Gene3D" id="3.40.50.1820">
    <property type="entry name" value="alpha/beta hydrolase"/>
    <property type="match status" value="1"/>
</dbReference>
<dbReference type="GO" id="GO:0009092">
    <property type="term" value="P:homoserine metabolic process"/>
    <property type="evidence" value="ECO:0007669"/>
    <property type="project" value="TreeGrafter"/>
</dbReference>
<dbReference type="GO" id="GO:0004414">
    <property type="term" value="F:homoserine O-acetyltransferase activity"/>
    <property type="evidence" value="ECO:0007669"/>
    <property type="project" value="TreeGrafter"/>
</dbReference>
<reference evidence="4" key="1">
    <citation type="submission" date="2009-06" db="EMBL/GenBank/DDBJ databases">
        <title>Complete sequence of Dickeya dadantii Ech703.</title>
        <authorList>
            <consortium name="US DOE Joint Genome Institute"/>
            <person name="Lucas S."/>
            <person name="Copeland A."/>
            <person name="Lapidus A."/>
            <person name="Glavina del Rio T."/>
            <person name="Dalin E."/>
            <person name="Tice H."/>
            <person name="Bruce D."/>
            <person name="Goodwin L."/>
            <person name="Pitluck S."/>
            <person name="Chertkov O."/>
            <person name="Brettin T."/>
            <person name="Detter J.C."/>
            <person name="Han C."/>
            <person name="Larimer F."/>
            <person name="Land M."/>
            <person name="Hauser L."/>
            <person name="Kyrpides N."/>
            <person name="Mikhailova N."/>
            <person name="Balakrishnan V."/>
            <person name="Glasner J."/>
            <person name="Perna N.T."/>
        </authorList>
    </citation>
    <scope>NUCLEOTIDE SEQUENCE [LARGE SCALE GENOMIC DNA]</scope>
    <source>
        <strain evidence="4">Ech703</strain>
    </source>
</reference>
<dbReference type="InterPro" id="IPR008220">
    <property type="entry name" value="HAT_MetX-like"/>
</dbReference>
<dbReference type="InterPro" id="IPR000073">
    <property type="entry name" value="AB_hydrolase_1"/>
</dbReference>
<feature type="active site" description="Nucleophile" evidence="2">
    <location>
        <position position="188"/>
    </location>
</feature>
<dbReference type="GO" id="GO:0009086">
    <property type="term" value="P:methionine biosynthetic process"/>
    <property type="evidence" value="ECO:0007669"/>
    <property type="project" value="TreeGrafter"/>
</dbReference>
<evidence type="ECO:0000256" key="2">
    <source>
        <dbReference type="PIRSR" id="PIRSR000443-1"/>
    </source>
</evidence>
<dbReference type="GO" id="GO:0016787">
    <property type="term" value="F:hydrolase activity"/>
    <property type="evidence" value="ECO:0007669"/>
    <property type="project" value="UniProtKB-KW"/>
</dbReference>
<dbReference type="SUPFAM" id="SSF53474">
    <property type="entry name" value="alpha/beta-Hydrolases"/>
    <property type="match status" value="1"/>
</dbReference>
<dbReference type="PANTHER" id="PTHR32268">
    <property type="entry name" value="HOMOSERINE O-ACETYLTRANSFERASE"/>
    <property type="match status" value="1"/>
</dbReference>
<dbReference type="PANTHER" id="PTHR32268:SF11">
    <property type="entry name" value="HOMOSERINE O-ACETYLTRANSFERASE"/>
    <property type="match status" value="1"/>
</dbReference>
<dbReference type="NCBIfam" id="NF005071">
    <property type="entry name" value="PRK06489.1"/>
    <property type="match status" value="1"/>
</dbReference>
<proteinExistence type="predicted"/>
<dbReference type="Pfam" id="PF00561">
    <property type="entry name" value="Abhydrolase_1"/>
    <property type="match status" value="1"/>
</dbReference>
<dbReference type="eggNOG" id="COG2021">
    <property type="taxonomic scope" value="Bacteria"/>
</dbReference>
<feature type="active site" evidence="2">
    <location>
        <position position="363"/>
    </location>
</feature>
<evidence type="ECO:0000259" key="3">
    <source>
        <dbReference type="Pfam" id="PF00561"/>
    </source>
</evidence>
<keyword evidence="5" id="KW-1185">Reference proteome</keyword>
<feature type="active site" evidence="2">
    <location>
        <position position="329"/>
    </location>
</feature>
<evidence type="ECO:0000313" key="5">
    <source>
        <dbReference type="Proteomes" id="UP000002734"/>
    </source>
</evidence>
<keyword evidence="1" id="KW-0808">Transferase</keyword>
<gene>
    <name evidence="4" type="ordered locus">Dd703_3561</name>
</gene>
<dbReference type="Proteomes" id="UP000002734">
    <property type="component" value="Chromosome"/>
</dbReference>
<keyword evidence="4" id="KW-0378">Hydrolase</keyword>
<dbReference type="KEGG" id="dda:Dd703_3561"/>
<evidence type="ECO:0000256" key="1">
    <source>
        <dbReference type="ARBA" id="ARBA00022679"/>
    </source>
</evidence>
<protein>
    <submittedName>
        <fullName evidence="4">Alpha/beta hydrolase fold protein</fullName>
    </submittedName>
</protein>
<organism evidence="4 5">
    <name type="scientific">Musicola paradisiaca (strain Ech703)</name>
    <name type="common">Dickeya paradisiaca</name>
    <name type="synonym">Dickeya dadantii</name>
    <dbReference type="NCBI Taxonomy" id="579405"/>
    <lineage>
        <taxon>Bacteria</taxon>
        <taxon>Pseudomonadati</taxon>
        <taxon>Pseudomonadota</taxon>
        <taxon>Gammaproteobacteria</taxon>
        <taxon>Enterobacterales</taxon>
        <taxon>Pectobacteriaceae</taxon>
        <taxon>Musicola</taxon>
    </lineage>
</organism>
<feature type="domain" description="AB hydrolase-1" evidence="3">
    <location>
        <begin position="96"/>
        <end position="355"/>
    </location>
</feature>
<dbReference type="EMBL" id="CP001654">
    <property type="protein sequence ID" value="ACS87319.1"/>
    <property type="molecule type" value="Genomic_DNA"/>
</dbReference>
<evidence type="ECO:0000313" key="4">
    <source>
        <dbReference type="EMBL" id="ACS87319.1"/>
    </source>
</evidence>
<dbReference type="AlphaFoldDB" id="C6C3Z2"/>